<evidence type="ECO:0000313" key="3">
    <source>
        <dbReference type="Proteomes" id="UP000646548"/>
    </source>
</evidence>
<gene>
    <name evidence="2" type="ORF">FQA47_025271</name>
</gene>
<feature type="compositionally biased region" description="Basic and acidic residues" evidence="1">
    <location>
        <begin position="8"/>
        <end position="23"/>
    </location>
</feature>
<proteinExistence type="predicted"/>
<dbReference type="AlphaFoldDB" id="A0A834FSK1"/>
<evidence type="ECO:0000313" key="2">
    <source>
        <dbReference type="EMBL" id="KAF6739200.1"/>
    </source>
</evidence>
<reference evidence="2" key="1">
    <citation type="journal article" name="BMC Genomics">
        <title>Long-read sequencing and de novo genome assembly of marine medaka (Oryzias melastigma).</title>
        <authorList>
            <person name="Liang P."/>
            <person name="Saqib H.S.A."/>
            <person name="Ni X."/>
            <person name="Shen Y."/>
        </authorList>
    </citation>
    <scope>NUCLEOTIDE SEQUENCE</scope>
    <source>
        <strain evidence="2">Bigg-433</strain>
    </source>
</reference>
<dbReference type="Proteomes" id="UP000646548">
    <property type="component" value="Unassembled WGS sequence"/>
</dbReference>
<accession>A0A834FSK1</accession>
<organism evidence="2 3">
    <name type="scientific">Oryzias melastigma</name>
    <name type="common">Marine medaka</name>
    <dbReference type="NCBI Taxonomy" id="30732"/>
    <lineage>
        <taxon>Eukaryota</taxon>
        <taxon>Metazoa</taxon>
        <taxon>Chordata</taxon>
        <taxon>Craniata</taxon>
        <taxon>Vertebrata</taxon>
        <taxon>Euteleostomi</taxon>
        <taxon>Actinopterygii</taxon>
        <taxon>Neopterygii</taxon>
        <taxon>Teleostei</taxon>
        <taxon>Neoteleostei</taxon>
        <taxon>Acanthomorphata</taxon>
        <taxon>Ovalentaria</taxon>
        <taxon>Atherinomorphae</taxon>
        <taxon>Beloniformes</taxon>
        <taxon>Adrianichthyidae</taxon>
        <taxon>Oryziinae</taxon>
        <taxon>Oryzias</taxon>
    </lineage>
</organism>
<feature type="region of interest" description="Disordered" evidence="1">
    <location>
        <begin position="1"/>
        <end position="23"/>
    </location>
</feature>
<sequence length="138" mass="15518">MPPNIPEDGARPREESEGLKARRTEASVLVRGANETLGRSAVGIEPFQLRLPRSERWTSLRSVSVVTEVHRELEGLHGEHLLAAGSHRQKSVYKFVDNSSVTDLGEQLYVPHDEEGVVLLWTDRGRPRLLLCLERKTS</sequence>
<name>A0A834FSK1_ORYME</name>
<evidence type="ECO:0000256" key="1">
    <source>
        <dbReference type="SAM" id="MobiDB-lite"/>
    </source>
</evidence>
<comment type="caution">
    <text evidence="2">The sequence shown here is derived from an EMBL/GenBank/DDBJ whole genome shotgun (WGS) entry which is preliminary data.</text>
</comment>
<dbReference type="EMBL" id="WKFB01000014">
    <property type="protein sequence ID" value="KAF6739200.1"/>
    <property type="molecule type" value="Genomic_DNA"/>
</dbReference>
<protein>
    <submittedName>
        <fullName evidence="2">Uncharacterized protein</fullName>
    </submittedName>
</protein>